<organism evidence="4 5">
    <name type="scientific">Actinacidiphila alni</name>
    <dbReference type="NCBI Taxonomy" id="380248"/>
    <lineage>
        <taxon>Bacteria</taxon>
        <taxon>Bacillati</taxon>
        <taxon>Actinomycetota</taxon>
        <taxon>Actinomycetes</taxon>
        <taxon>Kitasatosporales</taxon>
        <taxon>Streptomycetaceae</taxon>
        <taxon>Actinacidiphila</taxon>
    </lineage>
</organism>
<dbReference type="STRING" id="380248.SAMN05216251_115104"/>
<evidence type="ECO:0000256" key="1">
    <source>
        <dbReference type="ARBA" id="ARBA00008061"/>
    </source>
</evidence>
<dbReference type="Gene3D" id="3.20.20.80">
    <property type="entry name" value="Glycosidases"/>
    <property type="match status" value="1"/>
</dbReference>
<name>A0A1I2IZV3_9ACTN</name>
<dbReference type="Pfam" id="PF00128">
    <property type="entry name" value="Alpha-amylase"/>
    <property type="match status" value="1"/>
</dbReference>
<evidence type="ECO:0000256" key="2">
    <source>
        <dbReference type="SAM" id="MobiDB-lite"/>
    </source>
</evidence>
<comment type="similarity">
    <text evidence="1">Belongs to the glycosyl hydrolase 13 family.</text>
</comment>
<feature type="region of interest" description="Disordered" evidence="2">
    <location>
        <begin position="1"/>
        <end position="33"/>
    </location>
</feature>
<gene>
    <name evidence="4" type="ORF">SAMN05216251_115104</name>
</gene>
<dbReference type="InterPro" id="IPR017853">
    <property type="entry name" value="GH"/>
</dbReference>
<dbReference type="GO" id="GO:0004556">
    <property type="term" value="F:alpha-amylase activity"/>
    <property type="evidence" value="ECO:0007669"/>
    <property type="project" value="TreeGrafter"/>
</dbReference>
<sequence length="266" mass="29913">MSTVPSEPRPARPSDDVVDRRRPEAPAPPAVSDRRLRVVGPRAVRLAGDPFFADLEELDAVIAAAHRRGRRVAVDLESNTCTTDHPWFLAAVAAGRGSRARAVFRFAEGRGCHGDRPPDDRRDEDDGPAWSRVTEPDGRPGQWYLHLTDPGRPDLDWDEPRVVQHFDQVLRFWLDRAVDEIRVDPPTEAGRRHPVWRRWQAVCDEYTVRDGRERLLRESAVRRGPADPPDRTGAGGSGADDEEPGRAFPRPRLVAPSGGEHRRHSR</sequence>
<dbReference type="GO" id="GO:0009313">
    <property type="term" value="P:oligosaccharide catabolic process"/>
    <property type="evidence" value="ECO:0007669"/>
    <property type="project" value="TreeGrafter"/>
</dbReference>
<feature type="compositionally biased region" description="Basic and acidic residues" evidence="2">
    <location>
        <begin position="217"/>
        <end position="230"/>
    </location>
</feature>
<dbReference type="PANTHER" id="PTHR10357:SF179">
    <property type="entry name" value="NEUTRAL AND BASIC AMINO ACID TRANSPORT PROTEIN RBAT"/>
    <property type="match status" value="1"/>
</dbReference>
<dbReference type="InterPro" id="IPR045857">
    <property type="entry name" value="O16G_dom_2"/>
</dbReference>
<protein>
    <submittedName>
        <fullName evidence="4">Alpha amylase, catalytic domain</fullName>
    </submittedName>
</protein>
<dbReference type="EMBL" id="FONG01000015">
    <property type="protein sequence ID" value="SFF47258.1"/>
    <property type="molecule type" value="Genomic_DNA"/>
</dbReference>
<accession>A0A1I2IZV3</accession>
<feature type="domain" description="Glycosyl hydrolase family 13 catalytic" evidence="3">
    <location>
        <begin position="49"/>
        <end position="186"/>
    </location>
</feature>
<feature type="compositionally biased region" description="Basic and acidic residues" evidence="2">
    <location>
        <begin position="9"/>
        <end position="24"/>
    </location>
</feature>
<evidence type="ECO:0000259" key="3">
    <source>
        <dbReference type="Pfam" id="PF00128"/>
    </source>
</evidence>
<keyword evidence="5" id="KW-1185">Reference proteome</keyword>
<dbReference type="OrthoDB" id="9043248at2"/>
<dbReference type="Proteomes" id="UP000199323">
    <property type="component" value="Unassembled WGS sequence"/>
</dbReference>
<dbReference type="AlphaFoldDB" id="A0A1I2IZV3"/>
<dbReference type="SUPFAM" id="SSF51445">
    <property type="entry name" value="(Trans)glycosidases"/>
    <property type="match status" value="1"/>
</dbReference>
<dbReference type="PANTHER" id="PTHR10357">
    <property type="entry name" value="ALPHA-AMYLASE FAMILY MEMBER"/>
    <property type="match status" value="1"/>
</dbReference>
<feature type="region of interest" description="Disordered" evidence="2">
    <location>
        <begin position="217"/>
        <end position="266"/>
    </location>
</feature>
<evidence type="ECO:0000313" key="5">
    <source>
        <dbReference type="Proteomes" id="UP000199323"/>
    </source>
</evidence>
<dbReference type="Gene3D" id="3.90.400.10">
    <property type="entry name" value="Oligo-1,6-glucosidase, Domain 2"/>
    <property type="match status" value="1"/>
</dbReference>
<evidence type="ECO:0000313" key="4">
    <source>
        <dbReference type="EMBL" id="SFF47258.1"/>
    </source>
</evidence>
<proteinExistence type="inferred from homology"/>
<feature type="compositionally biased region" description="Basic and acidic residues" evidence="2">
    <location>
        <begin position="109"/>
        <end position="121"/>
    </location>
</feature>
<feature type="region of interest" description="Disordered" evidence="2">
    <location>
        <begin position="109"/>
        <end position="143"/>
    </location>
</feature>
<reference evidence="4 5" key="1">
    <citation type="submission" date="2016-10" db="EMBL/GenBank/DDBJ databases">
        <authorList>
            <person name="de Groot N.N."/>
        </authorList>
    </citation>
    <scope>NUCLEOTIDE SEQUENCE [LARGE SCALE GENOMIC DNA]</scope>
    <source>
        <strain evidence="4 5">CGMCC 4.3510</strain>
    </source>
</reference>
<dbReference type="InterPro" id="IPR006047">
    <property type="entry name" value="GH13_cat_dom"/>
</dbReference>